<gene>
    <name evidence="1" type="ORF">SAMN05444342_3561</name>
</gene>
<proteinExistence type="predicted"/>
<dbReference type="AlphaFoldDB" id="A0A1M6ZSL1"/>
<dbReference type="Proteomes" id="UP000184203">
    <property type="component" value="Unassembled WGS sequence"/>
</dbReference>
<sequence>MAGPHRRYSYPGMGLGVILVETSQRFEEGISNVLGLGVPILCI</sequence>
<protein>
    <submittedName>
        <fullName evidence="1">Uncharacterized protein</fullName>
    </submittedName>
</protein>
<organism evidence="1 2">
    <name type="scientific">Haladaptatus paucihalophilus DX253</name>
    <dbReference type="NCBI Taxonomy" id="797209"/>
    <lineage>
        <taxon>Archaea</taxon>
        <taxon>Methanobacteriati</taxon>
        <taxon>Methanobacteriota</taxon>
        <taxon>Stenosarchaea group</taxon>
        <taxon>Halobacteria</taxon>
        <taxon>Halobacteriales</taxon>
        <taxon>Haladaptataceae</taxon>
        <taxon>Haladaptatus</taxon>
    </lineage>
</organism>
<evidence type="ECO:0000313" key="2">
    <source>
        <dbReference type="Proteomes" id="UP000184203"/>
    </source>
</evidence>
<reference evidence="2" key="1">
    <citation type="submission" date="2016-11" db="EMBL/GenBank/DDBJ databases">
        <authorList>
            <person name="Varghese N."/>
            <person name="Submissions S."/>
        </authorList>
    </citation>
    <scope>NUCLEOTIDE SEQUENCE [LARGE SCALE GENOMIC DNA]</scope>
    <source>
        <strain evidence="2">DX253</strain>
    </source>
</reference>
<evidence type="ECO:0000313" key="1">
    <source>
        <dbReference type="EMBL" id="SHL33478.1"/>
    </source>
</evidence>
<accession>A0A1M6ZSL1</accession>
<keyword evidence="2" id="KW-1185">Reference proteome</keyword>
<name>A0A1M6ZSL1_HALPU</name>
<dbReference type="EMBL" id="FRAN01000006">
    <property type="protein sequence ID" value="SHL33478.1"/>
    <property type="molecule type" value="Genomic_DNA"/>
</dbReference>